<proteinExistence type="predicted"/>
<protein>
    <recommendedName>
        <fullName evidence="1">DUF4097 domain-containing protein</fullName>
    </recommendedName>
</protein>
<dbReference type="AlphaFoldDB" id="A0A367YWD2"/>
<evidence type="ECO:0000313" key="3">
    <source>
        <dbReference type="Proteomes" id="UP000252770"/>
    </source>
</evidence>
<name>A0A367YWD2_9ACTN</name>
<dbReference type="InterPro" id="IPR025164">
    <property type="entry name" value="Toastrack_DUF4097"/>
</dbReference>
<evidence type="ECO:0000259" key="1">
    <source>
        <dbReference type="Pfam" id="PF13349"/>
    </source>
</evidence>
<dbReference type="Gene3D" id="2.160.20.120">
    <property type="match status" value="1"/>
</dbReference>
<dbReference type="EMBL" id="QOUI01000004">
    <property type="protein sequence ID" value="RCK70047.1"/>
    <property type="molecule type" value="Genomic_DNA"/>
</dbReference>
<dbReference type="Pfam" id="PF13349">
    <property type="entry name" value="DUF4097"/>
    <property type="match status" value="1"/>
</dbReference>
<reference evidence="2 3" key="1">
    <citation type="submission" date="2018-07" db="EMBL/GenBank/DDBJ databases">
        <title>Desertimonas flava gen. nov. sp. nov.</title>
        <authorList>
            <person name="Liu S."/>
        </authorList>
    </citation>
    <scope>NUCLEOTIDE SEQUENCE [LARGE SCALE GENOMIC DNA]</scope>
    <source>
        <strain evidence="2 3">16Sb5-5</strain>
    </source>
</reference>
<gene>
    <name evidence="2" type="ORF">DT076_08610</name>
</gene>
<keyword evidence="3" id="KW-1185">Reference proteome</keyword>
<evidence type="ECO:0000313" key="2">
    <source>
        <dbReference type="EMBL" id="RCK70047.1"/>
    </source>
</evidence>
<feature type="domain" description="DUF4097" evidence="1">
    <location>
        <begin position="54"/>
        <end position="217"/>
    </location>
</feature>
<organism evidence="2 3">
    <name type="scientific">Desertihabitans brevis</name>
    <dbReference type="NCBI Taxonomy" id="2268447"/>
    <lineage>
        <taxon>Bacteria</taxon>
        <taxon>Bacillati</taxon>
        <taxon>Actinomycetota</taxon>
        <taxon>Actinomycetes</taxon>
        <taxon>Propionibacteriales</taxon>
        <taxon>Propionibacteriaceae</taxon>
        <taxon>Desertihabitans</taxon>
    </lineage>
</organism>
<accession>A0A367YWD2</accession>
<comment type="caution">
    <text evidence="2">The sequence shown here is derived from an EMBL/GenBank/DDBJ whole genome shotgun (WGS) entry which is preliminary data.</text>
</comment>
<sequence length="267" mass="27222">MGPMTASAPTTRTVEAAAATALQVELRAGRVELRPAPEGTTGIRGTLTGEPDVVEQIAVTTSGDTLVVEQPAPSGWSPSELLQRVTLSLEVPDGSRLRSTTGAAELSSQVGLEAASVQTGAGEVRLARVGELVLHAGAADVAVEELTGPGRITTGAGAVRLGRVTGSLSARTGAGDVEVDRLEAPLQAHTAAGSLTVRATTASVEARTAVGTITVGVADEIPTLVDLHSGLGRVRVELPPTEPPAADDRWLRVHARSATGDILLHRA</sequence>
<dbReference type="Proteomes" id="UP000252770">
    <property type="component" value="Unassembled WGS sequence"/>
</dbReference>